<reference evidence="2" key="1">
    <citation type="submission" date="2015-01" db="EMBL/GenBank/DDBJ databases">
        <title>Draft genome sequence of Rhodococcus pyridinivorans strain KG-16, a hydrocarbon-degrading bacterium.</title>
        <authorList>
            <person name="Aggarwal R.K."/>
            <person name="Dawar C."/>
        </authorList>
    </citation>
    <scope>NUCLEOTIDE SEQUENCE [LARGE SCALE GENOMIC DNA]</scope>
    <source>
        <strain evidence="2">KG-16</strain>
    </source>
</reference>
<dbReference type="AlphaFoldDB" id="A0A0V9UKN3"/>
<name>A0A0V9UKN3_9NOCA</name>
<dbReference type="PATRIC" id="fig|1441730.3.peg.2425"/>
<reference evidence="1 2" key="2">
    <citation type="journal article" date="2016" name="Genome Announc.">
        <title>Draft Genome Sequence of a Versatile Hydrocarbon-Degrading Bacterium, Rhodococcus pyridinivorans Strain KG-16, Collected from Oil Fields in India.</title>
        <authorList>
            <person name="Aggarwal R.K."/>
            <person name="Dawar C."/>
            <person name="Phanindranath R."/>
            <person name="Mutnuri L."/>
            <person name="Dayal A.M."/>
        </authorList>
    </citation>
    <scope>NUCLEOTIDE SEQUENCE [LARGE SCALE GENOMIC DNA]</scope>
    <source>
        <strain evidence="1 2">KG-16</strain>
    </source>
</reference>
<sequence>MSATVSTLWYVDAPDPAAVLREFSPDRDAAQALLSRLFPDLQVDPGGRVPLTEAGDTGEDDGVERFRIGSYPGVTVVSSRRFALRHPSELPAMWLRTPAAERTCLLASDPAGAWGSFAVWECGTLRRSFGANTVEFFEDQGLPFVWERPFWAGEHPLRWPPNVPPPPESLPFHPRKLVEEAHGAWLGFRYVGRRDDELDPRDIETWSFTLRTPVPQISVPAPKTSWWRRLAAH</sequence>
<evidence type="ECO:0000313" key="1">
    <source>
        <dbReference type="EMBL" id="KSZ58537.1"/>
    </source>
</evidence>
<gene>
    <name evidence="1" type="ORF">Z045_11645</name>
</gene>
<evidence type="ECO:0000313" key="2">
    <source>
        <dbReference type="Proteomes" id="UP000053060"/>
    </source>
</evidence>
<protein>
    <submittedName>
        <fullName evidence="1">Uncharacterized protein</fullName>
    </submittedName>
</protein>
<comment type="caution">
    <text evidence="1">The sequence shown here is derived from an EMBL/GenBank/DDBJ whole genome shotgun (WGS) entry which is preliminary data.</text>
</comment>
<accession>A0A0V9UKN3</accession>
<dbReference type="Proteomes" id="UP000053060">
    <property type="component" value="Unassembled WGS sequence"/>
</dbReference>
<dbReference type="RefSeq" id="WP_060651996.1">
    <property type="nucleotide sequence ID" value="NZ_AZXY01000005.1"/>
</dbReference>
<organism evidence="1 2">
    <name type="scientific">Rhodococcus pyridinivorans KG-16</name>
    <dbReference type="NCBI Taxonomy" id="1441730"/>
    <lineage>
        <taxon>Bacteria</taxon>
        <taxon>Bacillati</taxon>
        <taxon>Actinomycetota</taxon>
        <taxon>Actinomycetes</taxon>
        <taxon>Mycobacteriales</taxon>
        <taxon>Nocardiaceae</taxon>
        <taxon>Rhodococcus</taxon>
    </lineage>
</organism>
<dbReference type="EMBL" id="AZXY01000005">
    <property type="protein sequence ID" value="KSZ58537.1"/>
    <property type="molecule type" value="Genomic_DNA"/>
</dbReference>
<proteinExistence type="predicted"/>
<dbReference type="InterPro" id="IPR053847">
    <property type="entry name" value="DUF6928"/>
</dbReference>
<dbReference type="Pfam" id="PF21997">
    <property type="entry name" value="DUF6928"/>
    <property type="match status" value="1"/>
</dbReference>